<dbReference type="Proteomes" id="UP001177021">
    <property type="component" value="Unassembled WGS sequence"/>
</dbReference>
<comment type="caution">
    <text evidence="1">The sequence shown here is derived from an EMBL/GenBank/DDBJ whole genome shotgun (WGS) entry which is preliminary data.</text>
</comment>
<evidence type="ECO:0000313" key="1">
    <source>
        <dbReference type="EMBL" id="CAJ2644575.1"/>
    </source>
</evidence>
<proteinExistence type="predicted"/>
<organism evidence="1 2">
    <name type="scientific">Trifolium pratense</name>
    <name type="common">Red clover</name>
    <dbReference type="NCBI Taxonomy" id="57577"/>
    <lineage>
        <taxon>Eukaryota</taxon>
        <taxon>Viridiplantae</taxon>
        <taxon>Streptophyta</taxon>
        <taxon>Embryophyta</taxon>
        <taxon>Tracheophyta</taxon>
        <taxon>Spermatophyta</taxon>
        <taxon>Magnoliopsida</taxon>
        <taxon>eudicotyledons</taxon>
        <taxon>Gunneridae</taxon>
        <taxon>Pentapetalae</taxon>
        <taxon>rosids</taxon>
        <taxon>fabids</taxon>
        <taxon>Fabales</taxon>
        <taxon>Fabaceae</taxon>
        <taxon>Papilionoideae</taxon>
        <taxon>50 kb inversion clade</taxon>
        <taxon>NPAAA clade</taxon>
        <taxon>Hologalegina</taxon>
        <taxon>IRL clade</taxon>
        <taxon>Trifolieae</taxon>
        <taxon>Trifolium</taxon>
    </lineage>
</organism>
<name>A0ACB0JIQ7_TRIPR</name>
<protein>
    <submittedName>
        <fullName evidence="1">Uncharacterized protein</fullName>
    </submittedName>
</protein>
<keyword evidence="2" id="KW-1185">Reference proteome</keyword>
<dbReference type="EMBL" id="CASHSV030000034">
    <property type="protein sequence ID" value="CAJ2644575.1"/>
    <property type="molecule type" value="Genomic_DNA"/>
</dbReference>
<gene>
    <name evidence="1" type="ORF">MILVUS5_LOCUS13557</name>
</gene>
<evidence type="ECO:0000313" key="2">
    <source>
        <dbReference type="Proteomes" id="UP001177021"/>
    </source>
</evidence>
<accession>A0ACB0JIQ7</accession>
<sequence>MSVGMESFWLNPLQRLTRRQAHPVRSQQGIPVSEYGYFDEYKCGAYSKDKLDEVKDEWTKYMVTNVIPMGSWIM</sequence>
<reference evidence="1" key="1">
    <citation type="submission" date="2023-10" db="EMBL/GenBank/DDBJ databases">
        <authorList>
            <person name="Rodriguez Cubillos JULIANA M."/>
            <person name="De Vega J."/>
        </authorList>
    </citation>
    <scope>NUCLEOTIDE SEQUENCE</scope>
</reference>